<evidence type="ECO:0000313" key="3">
    <source>
        <dbReference type="Proteomes" id="UP001174936"/>
    </source>
</evidence>
<keyword evidence="3" id="KW-1185">Reference proteome</keyword>
<sequence length="429" mass="46370">MGMDEMGSSASSREAHDSSPHAPGAAPLQLPPPPNGSLAARDAIPSYKIRVGNLKRKTHDEASPILPPGKRKKPQQALAALEMPSTNEPIDLSDIKEWIAEYEASPQPSALLTPAQRKALQDFKASIAKVAPVPEIIDEDWISALQLYRDIDSSRRRGVDFTWDDVTVGSSPSQFQCFCSFKGPLAPERMTFPREDCGFVAIDTKGTLGPPSFPKKKDARRYAAQYCIIWLLRQGEVVKFPRSGEQPRAKSLKELGVVDRRPASAASAASSCSADASASPALKAVKGDVVVPVPAAAAGPVEKEAVVHVKIENDAVDDEDPSEADGEEDIPATKRVTDLCQTLGFVAPQYRITPADTGPSGFYNGYAYFGVDHLRVPDGLGYVTDCCGKEATKQRSAEQVLKWLLREQEKRAQQFADLEAEMNGGVKVA</sequence>
<name>A0AA40CRK9_9PEZI</name>
<proteinExistence type="predicted"/>
<accession>A0AA40CRK9</accession>
<evidence type="ECO:0000313" key="2">
    <source>
        <dbReference type="EMBL" id="KAK0646579.1"/>
    </source>
</evidence>
<organism evidence="2 3">
    <name type="scientific">Cercophora newfieldiana</name>
    <dbReference type="NCBI Taxonomy" id="92897"/>
    <lineage>
        <taxon>Eukaryota</taxon>
        <taxon>Fungi</taxon>
        <taxon>Dikarya</taxon>
        <taxon>Ascomycota</taxon>
        <taxon>Pezizomycotina</taxon>
        <taxon>Sordariomycetes</taxon>
        <taxon>Sordariomycetidae</taxon>
        <taxon>Sordariales</taxon>
        <taxon>Lasiosphaeriaceae</taxon>
        <taxon>Cercophora</taxon>
    </lineage>
</organism>
<feature type="region of interest" description="Disordered" evidence="1">
    <location>
        <begin position="1"/>
        <end position="74"/>
    </location>
</feature>
<gene>
    <name evidence="2" type="ORF">B0T16DRAFT_458483</name>
</gene>
<dbReference type="Proteomes" id="UP001174936">
    <property type="component" value="Unassembled WGS sequence"/>
</dbReference>
<dbReference type="AlphaFoldDB" id="A0AA40CRK9"/>
<protein>
    <submittedName>
        <fullName evidence="2">Uncharacterized protein</fullName>
    </submittedName>
</protein>
<reference evidence="2" key="1">
    <citation type="submission" date="2023-06" db="EMBL/GenBank/DDBJ databases">
        <title>Genome-scale phylogeny and comparative genomics of the fungal order Sordariales.</title>
        <authorList>
            <consortium name="Lawrence Berkeley National Laboratory"/>
            <person name="Hensen N."/>
            <person name="Bonometti L."/>
            <person name="Westerberg I."/>
            <person name="Brannstrom I.O."/>
            <person name="Guillou S."/>
            <person name="Cros-Aarteil S."/>
            <person name="Calhoun S."/>
            <person name="Haridas S."/>
            <person name="Kuo A."/>
            <person name="Mondo S."/>
            <person name="Pangilinan J."/>
            <person name="Riley R."/>
            <person name="Labutti K."/>
            <person name="Andreopoulos B."/>
            <person name="Lipzen A."/>
            <person name="Chen C."/>
            <person name="Yanf M."/>
            <person name="Daum C."/>
            <person name="Ng V."/>
            <person name="Clum A."/>
            <person name="Steindorff A."/>
            <person name="Ohm R."/>
            <person name="Martin F."/>
            <person name="Silar P."/>
            <person name="Natvig D."/>
            <person name="Lalanne C."/>
            <person name="Gautier V."/>
            <person name="Ament-Velasquez S.L."/>
            <person name="Kruys A."/>
            <person name="Hutchinson M.I."/>
            <person name="Powell A.J."/>
            <person name="Barry K."/>
            <person name="Miller A.N."/>
            <person name="Grigoriev I.V."/>
            <person name="Debuchy R."/>
            <person name="Gladieux P."/>
            <person name="Thoren M.H."/>
            <person name="Johannesson H."/>
        </authorList>
    </citation>
    <scope>NUCLEOTIDE SEQUENCE</scope>
    <source>
        <strain evidence="2">SMH2532-1</strain>
    </source>
</reference>
<dbReference type="EMBL" id="JAULSV010000004">
    <property type="protein sequence ID" value="KAK0646579.1"/>
    <property type="molecule type" value="Genomic_DNA"/>
</dbReference>
<evidence type="ECO:0000256" key="1">
    <source>
        <dbReference type="SAM" id="MobiDB-lite"/>
    </source>
</evidence>
<comment type="caution">
    <text evidence="2">The sequence shown here is derived from an EMBL/GenBank/DDBJ whole genome shotgun (WGS) entry which is preliminary data.</text>
</comment>